<sequence>MILISACLCGVNCKYNGQNNLNDEIKKIAKEEEAILICPEEIFLSTPREPVEIVGGDAKKVLEGRAKVMSATGKDYTEAFIRSAYEVFNVAKKNGVKKAILKAKSPSCGFGQVYDGNFDGTLIVGNGVTAELLSRNGIIVCNENDFKDIL</sequence>
<protein>
    <submittedName>
        <fullName evidence="1">Uncharacterized protein</fullName>
    </submittedName>
</protein>
<accession>A0ACB5RAF4</accession>
<name>A0ACB5RAF4_9CLOT</name>
<gene>
    <name evidence="1" type="ORF">rsdtw13_13580</name>
</gene>
<reference evidence="1" key="1">
    <citation type="journal article" date="2025" name="Int. J. Syst. Evol. Microbiol.">
        <title>Inconstantimicrobium mannanitabidum sp. nov., a novel member of the family Clostridiaceae isolated from anoxic soil under the treatment of reductive soil disinfestation.</title>
        <authorList>
            <person name="Ueki A."/>
            <person name="Tonouchi A."/>
            <person name="Honma S."/>
            <person name="Kaku N."/>
            <person name="Ueki K."/>
        </authorList>
    </citation>
    <scope>NUCLEOTIDE SEQUENCE</scope>
    <source>
        <strain evidence="1">TW13</strain>
    </source>
</reference>
<dbReference type="EMBL" id="BROD01000001">
    <property type="protein sequence ID" value="GKX66100.1"/>
    <property type="molecule type" value="Genomic_DNA"/>
</dbReference>
<comment type="caution">
    <text evidence="1">The sequence shown here is derived from an EMBL/GenBank/DDBJ whole genome shotgun (WGS) entry which is preliminary data.</text>
</comment>
<proteinExistence type="predicted"/>
<organism evidence="1 2">
    <name type="scientific">Inconstantimicrobium mannanitabidum</name>
    <dbReference type="NCBI Taxonomy" id="1604901"/>
    <lineage>
        <taxon>Bacteria</taxon>
        <taxon>Bacillati</taxon>
        <taxon>Bacillota</taxon>
        <taxon>Clostridia</taxon>
        <taxon>Eubacteriales</taxon>
        <taxon>Clostridiaceae</taxon>
        <taxon>Inconstantimicrobium</taxon>
    </lineage>
</organism>
<dbReference type="Proteomes" id="UP001058074">
    <property type="component" value="Unassembled WGS sequence"/>
</dbReference>
<evidence type="ECO:0000313" key="2">
    <source>
        <dbReference type="Proteomes" id="UP001058074"/>
    </source>
</evidence>
<keyword evidence="2" id="KW-1185">Reference proteome</keyword>
<evidence type="ECO:0000313" key="1">
    <source>
        <dbReference type="EMBL" id="GKX66100.1"/>
    </source>
</evidence>